<organism evidence="2 3">
    <name type="scientific">Pipistrellus nathusii</name>
    <name type="common">Nathusius' pipistrelle</name>
    <dbReference type="NCBI Taxonomy" id="59473"/>
    <lineage>
        <taxon>Eukaryota</taxon>
        <taxon>Metazoa</taxon>
        <taxon>Chordata</taxon>
        <taxon>Craniata</taxon>
        <taxon>Vertebrata</taxon>
        <taxon>Euteleostomi</taxon>
        <taxon>Mammalia</taxon>
        <taxon>Eutheria</taxon>
        <taxon>Laurasiatheria</taxon>
        <taxon>Chiroptera</taxon>
        <taxon>Yangochiroptera</taxon>
        <taxon>Vespertilionidae</taxon>
        <taxon>Pipistrellus</taxon>
    </lineage>
</organism>
<feature type="transmembrane region" description="Helical" evidence="1">
    <location>
        <begin position="78"/>
        <end position="97"/>
    </location>
</feature>
<sequence>MTLRWNCRTASRHGVRHRERHTSTFAPGLGRPGETLRRKKRRFCARLVIFRRHFHIITIVLCVHFIPHYCILVNNAKYFFEIPFFLYVLKCLIKVELVKKKKRHFSKYLVKIHIKYSFILGNGQTTSLTIHICALVQGRRKGKEPDASVFQNEAD</sequence>
<keyword evidence="1" id="KW-0812">Transmembrane</keyword>
<protein>
    <submittedName>
        <fullName evidence="2">Uncharacterized protein</fullName>
    </submittedName>
</protein>
<feature type="transmembrane region" description="Helical" evidence="1">
    <location>
        <begin position="47"/>
        <end position="66"/>
    </location>
</feature>
<keyword evidence="3" id="KW-1185">Reference proteome</keyword>
<keyword evidence="1" id="KW-1133">Transmembrane helix</keyword>
<accession>A0ABP0ACR9</accession>
<evidence type="ECO:0000313" key="3">
    <source>
        <dbReference type="Proteomes" id="UP001314169"/>
    </source>
</evidence>
<evidence type="ECO:0000313" key="2">
    <source>
        <dbReference type="EMBL" id="CAK6447639.1"/>
    </source>
</evidence>
<reference evidence="2" key="1">
    <citation type="submission" date="2023-12" db="EMBL/GenBank/DDBJ databases">
        <authorList>
            <person name="Brown T."/>
        </authorList>
    </citation>
    <scope>NUCLEOTIDE SEQUENCE</scope>
</reference>
<name>A0ABP0ACR9_PIPNA</name>
<proteinExistence type="predicted"/>
<evidence type="ECO:0000256" key="1">
    <source>
        <dbReference type="SAM" id="Phobius"/>
    </source>
</evidence>
<gene>
    <name evidence="2" type="ORF">MPIPNATIZW_LOCUS15945</name>
</gene>
<keyword evidence="1" id="KW-0472">Membrane</keyword>
<dbReference type="Proteomes" id="UP001314169">
    <property type="component" value="Chromosome 7"/>
</dbReference>
<dbReference type="EMBL" id="OY882864">
    <property type="protein sequence ID" value="CAK6447639.1"/>
    <property type="molecule type" value="Genomic_DNA"/>
</dbReference>